<protein>
    <recommendedName>
        <fullName evidence="4">Type 4 fimbrial biogenesis protein PilX N-terminal domain-containing protein</fullName>
    </recommendedName>
</protein>
<feature type="transmembrane region" description="Helical" evidence="1">
    <location>
        <begin position="7"/>
        <end position="33"/>
    </location>
</feature>
<organism evidence="2 3">
    <name type="scientific">Candidatus Daviesbacteria bacterium GW2011_GWA2_40_9</name>
    <dbReference type="NCBI Taxonomy" id="1618424"/>
    <lineage>
        <taxon>Bacteria</taxon>
        <taxon>Candidatus Daviesiibacteriota</taxon>
    </lineage>
</organism>
<evidence type="ECO:0000256" key="1">
    <source>
        <dbReference type="SAM" id="Phobius"/>
    </source>
</evidence>
<evidence type="ECO:0000313" key="3">
    <source>
        <dbReference type="Proteomes" id="UP000034601"/>
    </source>
</evidence>
<dbReference type="PATRIC" id="fig|1618424.3.peg.70"/>
<dbReference type="Proteomes" id="UP000034601">
    <property type="component" value="Unassembled WGS sequence"/>
</dbReference>
<dbReference type="NCBIfam" id="NF041539">
    <property type="entry name" value="choice_anch_R"/>
    <property type="match status" value="1"/>
</dbReference>
<keyword evidence="1" id="KW-0472">Membrane</keyword>
<dbReference type="AlphaFoldDB" id="A0A0G0U450"/>
<name>A0A0G0U450_9BACT</name>
<sequence length="593" mass="62624">MQKGQIFVLALIVLGLILTMTLVIISGAMNFWVNSRYSLQSAQAINLAEAGLDKAITSLNAQGGAYFGQGETFFGPGSFEITVTTLANGSKNVESWGFVPSKAQPKSKKQVKATVSRGLGAAFYYGIQVGEGGLIMSENSQVTGVGSNVGSVYSNGNIIMQNNSGITGDVYVAGGIQPTANQQSACSSVCSDFIFGTNVSGQDILDTAQSFKPTLSSVLNKVKLRLKKYGSPPDLVVRILADSSGKPDKNNILSSGTLLASTVTGTYGLAEVVFTSPPFLNADTTYWILLDTSSSSTNYWAWSADSLQGYTRGLASWTSHWLAANATWTQVNFDLDFETYMGGVPTYINGSNGVNIGGDAHANTLRNLNIGGGAYYQIAEDINASSTYPGSSDPVAQPMPLSESNISQWKNTASSSAVYSGDITTCPSTLAAGKYVGSISLPLGCTVTVGSPIWITGNLALSNNNTLRLDPAYGDSSGVVMVDNFITLENGNRLLGSGTPGSYLIVLSEFNSRDDPEGRDAISLNNSDNSGIIYTNLGSIMVANNNNMTEITAWKLKLMNNVVVRYDQGLANSFFSSGPSGAYSLIKGTYQIR</sequence>
<proteinExistence type="predicted"/>
<reference evidence="2 3" key="1">
    <citation type="journal article" date="2015" name="Nature">
        <title>rRNA introns, odd ribosomes, and small enigmatic genomes across a large radiation of phyla.</title>
        <authorList>
            <person name="Brown C.T."/>
            <person name="Hug L.A."/>
            <person name="Thomas B.C."/>
            <person name="Sharon I."/>
            <person name="Castelle C.J."/>
            <person name="Singh A."/>
            <person name="Wilkins M.J."/>
            <person name="Williams K.H."/>
            <person name="Banfield J.F."/>
        </authorList>
    </citation>
    <scope>NUCLEOTIDE SEQUENCE [LARGE SCALE GENOMIC DNA]</scope>
</reference>
<comment type="caution">
    <text evidence="2">The sequence shown here is derived from an EMBL/GenBank/DDBJ whole genome shotgun (WGS) entry which is preliminary data.</text>
</comment>
<dbReference type="EMBL" id="LCAB01000001">
    <property type="protein sequence ID" value="KKR83844.1"/>
    <property type="molecule type" value="Genomic_DNA"/>
</dbReference>
<accession>A0A0G0U450</accession>
<keyword evidence="1" id="KW-1133">Transmembrane helix</keyword>
<evidence type="ECO:0000313" key="2">
    <source>
        <dbReference type="EMBL" id="KKR83844.1"/>
    </source>
</evidence>
<gene>
    <name evidence="2" type="ORF">UU29_C0001G0064</name>
</gene>
<evidence type="ECO:0008006" key="4">
    <source>
        <dbReference type="Google" id="ProtNLM"/>
    </source>
</evidence>
<keyword evidence="1" id="KW-0812">Transmembrane</keyword>